<comment type="caution">
    <text evidence="16">The sequence shown here is derived from an EMBL/GenBank/DDBJ whole genome shotgun (WGS) entry which is preliminary data.</text>
</comment>
<evidence type="ECO:0000256" key="9">
    <source>
        <dbReference type="ARBA" id="ARBA00022989"/>
    </source>
</evidence>
<feature type="transmembrane region" description="Helical" evidence="14">
    <location>
        <begin position="101"/>
        <end position="121"/>
    </location>
</feature>
<keyword evidence="6" id="KW-0256">Endoplasmic reticulum</keyword>
<dbReference type="OrthoDB" id="260519at2759"/>
<evidence type="ECO:0000313" key="16">
    <source>
        <dbReference type="EMBL" id="KAA0156343.1"/>
    </source>
</evidence>
<evidence type="ECO:0000313" key="18">
    <source>
        <dbReference type="EMBL" id="KAA0177716.1"/>
    </source>
</evidence>
<dbReference type="OMA" id="HFVHHDQ"/>
<keyword evidence="8" id="KW-0862">Zinc</keyword>
<organism evidence="16 20">
    <name type="scientific">Cafeteria roenbergensis</name>
    <name type="common">Marine flagellate</name>
    <dbReference type="NCBI Taxonomy" id="33653"/>
    <lineage>
        <taxon>Eukaryota</taxon>
        <taxon>Sar</taxon>
        <taxon>Stramenopiles</taxon>
        <taxon>Bigyra</taxon>
        <taxon>Opalozoa</taxon>
        <taxon>Bicosoecida</taxon>
        <taxon>Cafeteriaceae</taxon>
        <taxon>Cafeteria</taxon>
    </lineage>
</organism>
<keyword evidence="9 14" id="KW-1133">Transmembrane helix</keyword>
<dbReference type="GO" id="GO:0080132">
    <property type="term" value="F:fatty acid 2-hydroxylase activity"/>
    <property type="evidence" value="ECO:0007669"/>
    <property type="project" value="InterPro"/>
</dbReference>
<feature type="transmembrane region" description="Helical" evidence="14">
    <location>
        <begin position="188"/>
        <end position="206"/>
    </location>
</feature>
<evidence type="ECO:0000313" key="21">
    <source>
        <dbReference type="Proteomes" id="UP000325113"/>
    </source>
</evidence>
<dbReference type="AlphaFoldDB" id="A0A5A8CTE3"/>
<keyword evidence="20" id="KW-1185">Reference proteome</keyword>
<keyword evidence="7" id="KW-0276">Fatty acid metabolism</keyword>
<evidence type="ECO:0000256" key="1">
    <source>
        <dbReference type="ARBA" id="ARBA00001947"/>
    </source>
</evidence>
<dbReference type="EMBL" id="VLTO01000003">
    <property type="protein sequence ID" value="KAA0177716.1"/>
    <property type="molecule type" value="Genomic_DNA"/>
</dbReference>
<accession>A0A5A8CTE3</accession>
<dbReference type="GO" id="GO:0005789">
    <property type="term" value="C:endoplasmic reticulum membrane"/>
    <property type="evidence" value="ECO:0007669"/>
    <property type="project" value="UniProtKB-SubCell"/>
</dbReference>
<proteinExistence type="predicted"/>
<dbReference type="Proteomes" id="UP000325113">
    <property type="component" value="Unassembled WGS sequence"/>
</dbReference>
<evidence type="ECO:0000256" key="5">
    <source>
        <dbReference type="ARBA" id="ARBA00022723"/>
    </source>
</evidence>
<evidence type="ECO:0000256" key="14">
    <source>
        <dbReference type="SAM" id="Phobius"/>
    </source>
</evidence>
<gene>
    <name evidence="18" type="ORF">FNF27_00888</name>
    <name evidence="16" type="ORF">FNF29_01136</name>
    <name evidence="17" type="ORF">FNF31_00328</name>
</gene>
<dbReference type="Proteomes" id="UP000322899">
    <property type="component" value="Unassembled WGS sequence"/>
</dbReference>
<dbReference type="EMBL" id="VLTM01000002">
    <property type="protein sequence ID" value="KAA0168446.1"/>
    <property type="molecule type" value="Genomic_DNA"/>
</dbReference>
<comment type="subcellular location">
    <subcellularLocation>
        <location evidence="2">Endoplasmic reticulum membrane</location>
        <topology evidence="2">Multi-pass membrane protein</topology>
    </subcellularLocation>
</comment>
<evidence type="ECO:0000256" key="7">
    <source>
        <dbReference type="ARBA" id="ARBA00022832"/>
    </source>
</evidence>
<evidence type="ECO:0000256" key="10">
    <source>
        <dbReference type="ARBA" id="ARBA00023002"/>
    </source>
</evidence>
<dbReference type="InterPro" id="IPR006694">
    <property type="entry name" value="Fatty_acid_hydroxylase"/>
</dbReference>
<dbReference type="EMBL" id="VLTN01000004">
    <property type="protein sequence ID" value="KAA0156343.1"/>
    <property type="molecule type" value="Genomic_DNA"/>
</dbReference>
<keyword evidence="3" id="KW-0444">Lipid biosynthesis</keyword>
<evidence type="ECO:0000313" key="19">
    <source>
        <dbReference type="Proteomes" id="UP000322899"/>
    </source>
</evidence>
<evidence type="ECO:0000256" key="2">
    <source>
        <dbReference type="ARBA" id="ARBA00004477"/>
    </source>
</evidence>
<evidence type="ECO:0000256" key="3">
    <source>
        <dbReference type="ARBA" id="ARBA00022516"/>
    </source>
</evidence>
<dbReference type="PANTHER" id="PTHR12863:SF1">
    <property type="entry name" value="FATTY ACID 2-HYDROXYLASE"/>
    <property type="match status" value="1"/>
</dbReference>
<name>A0A5A8CTE3_CAFRO</name>
<feature type="transmembrane region" description="Helical" evidence="14">
    <location>
        <begin position="159"/>
        <end position="182"/>
    </location>
</feature>
<evidence type="ECO:0000313" key="20">
    <source>
        <dbReference type="Proteomes" id="UP000323011"/>
    </source>
</evidence>
<dbReference type="GO" id="GO:0005506">
    <property type="term" value="F:iron ion binding"/>
    <property type="evidence" value="ECO:0007669"/>
    <property type="project" value="InterPro"/>
</dbReference>
<evidence type="ECO:0000256" key="12">
    <source>
        <dbReference type="ARBA" id="ARBA00023136"/>
    </source>
</evidence>
<comment type="cofactor">
    <cofactor evidence="1">
        <name>Zn(2+)</name>
        <dbReference type="ChEBI" id="CHEBI:29105"/>
    </cofactor>
</comment>
<evidence type="ECO:0000256" key="13">
    <source>
        <dbReference type="ARBA" id="ARBA00023160"/>
    </source>
</evidence>
<dbReference type="Pfam" id="PF04116">
    <property type="entry name" value="FA_hydroxylase"/>
    <property type="match status" value="1"/>
</dbReference>
<dbReference type="Proteomes" id="UP000323011">
    <property type="component" value="Unassembled WGS sequence"/>
</dbReference>
<dbReference type="PANTHER" id="PTHR12863">
    <property type="entry name" value="FATTY ACID HYDROXYLASE"/>
    <property type="match status" value="1"/>
</dbReference>
<feature type="domain" description="Fatty acid hydroxylase" evidence="15">
    <location>
        <begin position="108"/>
        <end position="258"/>
    </location>
</feature>
<protein>
    <recommendedName>
        <fullName evidence="15">Fatty acid hydroxylase domain-containing protein</fullName>
    </recommendedName>
</protein>
<dbReference type="InterPro" id="IPR014430">
    <property type="entry name" value="Scs7"/>
</dbReference>
<keyword evidence="12 14" id="KW-0472">Membrane</keyword>
<keyword evidence="13" id="KW-0275">Fatty acid biosynthesis</keyword>
<sequence length="272" mass="31198">MGKMTEAPVAKRPASEAADMFAPLLAQIPGMDQKTYLEWVHTPFDFPTDPKTGKVRLARLFKWDFCEMFSHTVWWVVPLVWVPVATLGLCSWAVMNGRDPALLAMLTVGGILLWWVIEYSLHRFIFHMDENLPNHPVARTIHFLLHGVHHKVPMDRFRLVMPPVLLSVLALSVYPVVRAIFFAMPLDLFHYLFGVALLGYVGYDVFHYSFHFLSVESLPGFIGDSVLYLKHYHLKHHYDNHHLGYGITTVTFDRFLGTEIPASRMPKLKKAA</sequence>
<evidence type="ECO:0000256" key="6">
    <source>
        <dbReference type="ARBA" id="ARBA00022824"/>
    </source>
</evidence>
<reference evidence="19 20" key="1">
    <citation type="submission" date="2019-07" db="EMBL/GenBank/DDBJ databases">
        <title>Genomes of Cafeteria roenbergensis.</title>
        <authorList>
            <person name="Fischer M.G."/>
            <person name="Hackl T."/>
            <person name="Roman M."/>
        </authorList>
    </citation>
    <scope>NUCLEOTIDE SEQUENCE [LARGE SCALE GENOMIC DNA]</scope>
    <source>
        <strain evidence="16 20">BVI</strain>
        <strain evidence="17 21">Cflag</strain>
        <strain evidence="18 19">E4-10P</strain>
    </source>
</reference>
<evidence type="ECO:0000256" key="11">
    <source>
        <dbReference type="ARBA" id="ARBA00023098"/>
    </source>
</evidence>
<keyword evidence="10" id="KW-0560">Oxidoreductase</keyword>
<feature type="transmembrane region" description="Helical" evidence="14">
    <location>
        <begin position="72"/>
        <end position="95"/>
    </location>
</feature>
<keyword evidence="5" id="KW-0479">Metal-binding</keyword>
<dbReference type="GO" id="GO:0006633">
    <property type="term" value="P:fatty acid biosynthetic process"/>
    <property type="evidence" value="ECO:0007669"/>
    <property type="project" value="UniProtKB-KW"/>
</dbReference>
<evidence type="ECO:0000259" key="15">
    <source>
        <dbReference type="Pfam" id="PF04116"/>
    </source>
</evidence>
<keyword evidence="4 14" id="KW-0812">Transmembrane</keyword>
<keyword evidence="11" id="KW-0443">Lipid metabolism</keyword>
<evidence type="ECO:0000256" key="4">
    <source>
        <dbReference type="ARBA" id="ARBA00022692"/>
    </source>
</evidence>
<evidence type="ECO:0000313" key="17">
    <source>
        <dbReference type="EMBL" id="KAA0168446.1"/>
    </source>
</evidence>
<evidence type="ECO:0000256" key="8">
    <source>
        <dbReference type="ARBA" id="ARBA00022833"/>
    </source>
</evidence>